<sequence length="148" mass="16726">GETHSDTDRDDKIERSGSQCVGKACDFLYWAGIGENSGPTHKDNHDKARTNFIDMIKVSRAQHIELENQIIEQKFLPTKDADVGELVLLCKRFLVHGNLVERVGQMTSILAKKSKTFKDKITDARESSQITIELNKLRTPAKKSERSQ</sequence>
<proteinExistence type="predicted"/>
<dbReference type="OrthoDB" id="2439588at2759"/>
<feature type="non-terminal residue" evidence="1">
    <location>
        <position position="1"/>
    </location>
</feature>
<organism evidence="1 2">
    <name type="scientific">Funneliformis geosporum</name>
    <dbReference type="NCBI Taxonomy" id="1117311"/>
    <lineage>
        <taxon>Eukaryota</taxon>
        <taxon>Fungi</taxon>
        <taxon>Fungi incertae sedis</taxon>
        <taxon>Mucoromycota</taxon>
        <taxon>Glomeromycotina</taxon>
        <taxon>Glomeromycetes</taxon>
        <taxon>Glomerales</taxon>
        <taxon>Glomeraceae</taxon>
        <taxon>Funneliformis</taxon>
    </lineage>
</organism>
<name>A0A9W4TA46_9GLOM</name>
<dbReference type="Proteomes" id="UP001153678">
    <property type="component" value="Unassembled WGS sequence"/>
</dbReference>
<reference evidence="1" key="1">
    <citation type="submission" date="2022-08" db="EMBL/GenBank/DDBJ databases">
        <authorList>
            <person name="Kallberg Y."/>
            <person name="Tangrot J."/>
            <person name="Rosling A."/>
        </authorList>
    </citation>
    <scope>NUCLEOTIDE SEQUENCE</scope>
    <source>
        <strain evidence="1">Wild A</strain>
    </source>
</reference>
<gene>
    <name evidence="1" type="ORF">FWILDA_LOCUS18376</name>
</gene>
<keyword evidence="2" id="KW-1185">Reference proteome</keyword>
<comment type="caution">
    <text evidence="1">The sequence shown here is derived from an EMBL/GenBank/DDBJ whole genome shotgun (WGS) entry which is preliminary data.</text>
</comment>
<protein>
    <submittedName>
        <fullName evidence="1">15676_t:CDS:1</fullName>
    </submittedName>
</protein>
<dbReference type="EMBL" id="CAMKVN010017663">
    <property type="protein sequence ID" value="CAI2198041.1"/>
    <property type="molecule type" value="Genomic_DNA"/>
</dbReference>
<accession>A0A9W4TA46</accession>
<evidence type="ECO:0000313" key="2">
    <source>
        <dbReference type="Proteomes" id="UP001153678"/>
    </source>
</evidence>
<feature type="non-terminal residue" evidence="1">
    <location>
        <position position="148"/>
    </location>
</feature>
<dbReference type="AlphaFoldDB" id="A0A9W4TA46"/>
<evidence type="ECO:0000313" key="1">
    <source>
        <dbReference type="EMBL" id="CAI2198041.1"/>
    </source>
</evidence>